<dbReference type="KEGG" id="afo:Afer_0169"/>
<dbReference type="Pfam" id="PF13377">
    <property type="entry name" value="Peripla_BP_3"/>
    <property type="match status" value="1"/>
</dbReference>
<reference evidence="5 6" key="1">
    <citation type="journal article" date="2009" name="Stand. Genomic Sci.">
        <title>Complete genome sequence of Acidimicrobium ferrooxidans type strain (ICP).</title>
        <authorList>
            <person name="Clum A."/>
            <person name="Nolan M."/>
            <person name="Lang E."/>
            <person name="Glavina Del Rio T."/>
            <person name="Tice H."/>
            <person name="Copeland A."/>
            <person name="Cheng J.F."/>
            <person name="Lucas S."/>
            <person name="Chen F."/>
            <person name="Bruce D."/>
            <person name="Goodwin L."/>
            <person name="Pitluck S."/>
            <person name="Ivanova N."/>
            <person name="Mavrommatis K."/>
            <person name="Mikhailova N."/>
            <person name="Pati A."/>
            <person name="Chen A."/>
            <person name="Palaniappan K."/>
            <person name="Goker M."/>
            <person name="Spring S."/>
            <person name="Land M."/>
            <person name="Hauser L."/>
            <person name="Chang Y.J."/>
            <person name="Jeffries C.C."/>
            <person name="Chain P."/>
            <person name="Bristow J."/>
            <person name="Eisen J.A."/>
            <person name="Markowitz V."/>
            <person name="Hugenholtz P."/>
            <person name="Kyrpides N.C."/>
            <person name="Klenk H.P."/>
            <person name="Lapidus A."/>
        </authorList>
    </citation>
    <scope>NUCLEOTIDE SEQUENCE [LARGE SCALE GENOMIC DNA]</scope>
    <source>
        <strain evidence="6">DSM 10331 / JCM 15462 / NBRC 103882 / ICP</strain>
    </source>
</reference>
<evidence type="ECO:0000256" key="1">
    <source>
        <dbReference type="ARBA" id="ARBA00023015"/>
    </source>
</evidence>
<proteinExistence type="predicted"/>
<dbReference type="PANTHER" id="PTHR30146:SF109">
    <property type="entry name" value="HTH-TYPE TRANSCRIPTIONAL REGULATOR GALS"/>
    <property type="match status" value="1"/>
</dbReference>
<dbReference type="Gene3D" id="1.10.260.40">
    <property type="entry name" value="lambda repressor-like DNA-binding domains"/>
    <property type="match status" value="1"/>
</dbReference>
<dbReference type="AlphaFoldDB" id="C7M240"/>
<keyword evidence="3" id="KW-0804">Transcription</keyword>
<dbReference type="GO" id="GO:0008784">
    <property type="term" value="F:alanine racemase activity"/>
    <property type="evidence" value="ECO:0007669"/>
    <property type="project" value="UniProtKB-EC"/>
</dbReference>
<dbReference type="Proteomes" id="UP000000771">
    <property type="component" value="Chromosome"/>
</dbReference>
<dbReference type="HOGENOM" id="CLU_037628_6_1_11"/>
<evidence type="ECO:0000256" key="3">
    <source>
        <dbReference type="ARBA" id="ARBA00023163"/>
    </source>
</evidence>
<dbReference type="PROSITE" id="PS00356">
    <property type="entry name" value="HTH_LACI_1"/>
    <property type="match status" value="1"/>
</dbReference>
<evidence type="ECO:0000313" key="5">
    <source>
        <dbReference type="EMBL" id="ACU53138.1"/>
    </source>
</evidence>
<dbReference type="SUPFAM" id="SSF53822">
    <property type="entry name" value="Periplasmic binding protein-like I"/>
    <property type="match status" value="1"/>
</dbReference>
<sequence length="377" mass="40470">MSAARATIFDVAAEAGVSVASVSRALRDIPGVRPELRAHIRQIAERLGYVPSAPAASLASRRLGAIGLVFPDLDDPSVDPGLDEDQEGRLYADEVIRGAERAARSHGVALLVAATHQREAAELVRFVSARVDGMVMLSRVLADVEVRALAERVPLVQLAGRSRLRGADVVRVDNERGIEEITRHLLVDHGYADVRFVGGPVRSPDARSRLEAFQRTVRMLGRDDLAEPIARGDFRESSGWSIASTLLERGPVPRALVVGNDQMAVAIVLALRNAGLRVPDDVAVTGFDDTQLARLTYPGLTTVRQPMRDLGRLSVELLIDRIEGRAAPGRMITLPTEVVRRRSCGCTSASWPGELVAPSGAAEPVTSTVGTAMRGAQ</sequence>
<dbReference type="Gene3D" id="3.40.50.2300">
    <property type="match status" value="2"/>
</dbReference>
<keyword evidence="2" id="KW-0238">DNA-binding</keyword>
<dbReference type="PROSITE" id="PS50932">
    <property type="entry name" value="HTH_LACI_2"/>
    <property type="match status" value="1"/>
</dbReference>
<protein>
    <submittedName>
        <fullName evidence="5">Transcriptional regulator, LacI family</fullName>
        <ecNumber evidence="5">5.1.1.1</ecNumber>
    </submittedName>
</protein>
<dbReference type="InterPro" id="IPR010982">
    <property type="entry name" value="Lambda_DNA-bd_dom_sf"/>
</dbReference>
<evidence type="ECO:0000313" key="6">
    <source>
        <dbReference type="Proteomes" id="UP000000771"/>
    </source>
</evidence>
<dbReference type="EC" id="5.1.1.1" evidence="5"/>
<keyword evidence="5" id="KW-0413">Isomerase</keyword>
<evidence type="ECO:0000256" key="2">
    <source>
        <dbReference type="ARBA" id="ARBA00023125"/>
    </source>
</evidence>
<evidence type="ECO:0000259" key="4">
    <source>
        <dbReference type="PROSITE" id="PS50932"/>
    </source>
</evidence>
<dbReference type="InterPro" id="IPR046335">
    <property type="entry name" value="LacI/GalR-like_sensor"/>
</dbReference>
<dbReference type="CDD" id="cd06267">
    <property type="entry name" value="PBP1_LacI_sugar_binding-like"/>
    <property type="match status" value="1"/>
</dbReference>
<dbReference type="PANTHER" id="PTHR30146">
    <property type="entry name" value="LACI-RELATED TRANSCRIPTIONAL REPRESSOR"/>
    <property type="match status" value="1"/>
</dbReference>
<keyword evidence="1" id="KW-0805">Transcription regulation</keyword>
<dbReference type="GO" id="GO:0000976">
    <property type="term" value="F:transcription cis-regulatory region binding"/>
    <property type="evidence" value="ECO:0007669"/>
    <property type="project" value="TreeGrafter"/>
</dbReference>
<keyword evidence="6" id="KW-1185">Reference proteome</keyword>
<dbReference type="OrthoDB" id="4268837at2"/>
<dbReference type="STRING" id="525909.Afer_0169"/>
<dbReference type="Pfam" id="PF00356">
    <property type="entry name" value="LacI"/>
    <property type="match status" value="1"/>
</dbReference>
<dbReference type="SUPFAM" id="SSF47413">
    <property type="entry name" value="lambda repressor-like DNA-binding domains"/>
    <property type="match status" value="1"/>
</dbReference>
<dbReference type="InterPro" id="IPR000843">
    <property type="entry name" value="HTH_LacI"/>
</dbReference>
<dbReference type="EMBL" id="CP001631">
    <property type="protein sequence ID" value="ACU53138.1"/>
    <property type="molecule type" value="Genomic_DNA"/>
</dbReference>
<gene>
    <name evidence="5" type="ordered locus">Afer_0169</name>
</gene>
<dbReference type="CDD" id="cd01392">
    <property type="entry name" value="HTH_LacI"/>
    <property type="match status" value="1"/>
</dbReference>
<dbReference type="InterPro" id="IPR028082">
    <property type="entry name" value="Peripla_BP_I"/>
</dbReference>
<dbReference type="eggNOG" id="COG1609">
    <property type="taxonomic scope" value="Bacteria"/>
</dbReference>
<dbReference type="SMART" id="SM00354">
    <property type="entry name" value="HTH_LACI"/>
    <property type="match status" value="1"/>
</dbReference>
<organism evidence="5 6">
    <name type="scientific">Acidimicrobium ferrooxidans (strain DSM 10331 / JCM 15462 / NBRC 103882 / ICP)</name>
    <dbReference type="NCBI Taxonomy" id="525909"/>
    <lineage>
        <taxon>Bacteria</taxon>
        <taxon>Bacillati</taxon>
        <taxon>Actinomycetota</taxon>
        <taxon>Acidimicrobiia</taxon>
        <taxon>Acidimicrobiales</taxon>
        <taxon>Acidimicrobiaceae</taxon>
        <taxon>Acidimicrobium</taxon>
    </lineage>
</organism>
<dbReference type="GO" id="GO:0003700">
    <property type="term" value="F:DNA-binding transcription factor activity"/>
    <property type="evidence" value="ECO:0007669"/>
    <property type="project" value="TreeGrafter"/>
</dbReference>
<feature type="domain" description="HTH lacI-type" evidence="4">
    <location>
        <begin position="6"/>
        <end position="60"/>
    </location>
</feature>
<dbReference type="RefSeq" id="WP_015797643.1">
    <property type="nucleotide sequence ID" value="NC_013124.1"/>
</dbReference>
<name>C7M240_ACIFD</name>
<accession>C7M240</accession>